<accession>A0AAV5AQ72</accession>
<name>A0AAV5AQ72_9AGAM</name>
<evidence type="ECO:0000313" key="3">
    <source>
        <dbReference type="Proteomes" id="UP001050691"/>
    </source>
</evidence>
<evidence type="ECO:0000256" key="1">
    <source>
        <dbReference type="SAM" id="MobiDB-lite"/>
    </source>
</evidence>
<keyword evidence="3" id="KW-1185">Reference proteome</keyword>
<dbReference type="AlphaFoldDB" id="A0AAV5AQ72"/>
<feature type="region of interest" description="Disordered" evidence="1">
    <location>
        <begin position="1"/>
        <end position="91"/>
    </location>
</feature>
<organism evidence="2 3">
    <name type="scientific">Clathrus columnatus</name>
    <dbReference type="NCBI Taxonomy" id="1419009"/>
    <lineage>
        <taxon>Eukaryota</taxon>
        <taxon>Fungi</taxon>
        <taxon>Dikarya</taxon>
        <taxon>Basidiomycota</taxon>
        <taxon>Agaricomycotina</taxon>
        <taxon>Agaricomycetes</taxon>
        <taxon>Phallomycetidae</taxon>
        <taxon>Phallales</taxon>
        <taxon>Clathraceae</taxon>
        <taxon>Clathrus</taxon>
    </lineage>
</organism>
<sequence length="416" mass="47286">MANFSSSFSNSTSPSSSDRVSNRYRNTGSRSDSRSRSRSPRRSHTNNYNQPHHHSRSPDSLRQHGSSRTSSNTSRSGSNQDLADSESSTDALSLARNLRQRKEKRAHEDNEKDLLSRHTRHWTRTCEMWVRFEDILDTETTGDRPETNRYSELLHELKKVCSSLNSSIKTRGMSATTSLMECARNNGRGEDIKRLKDNLNKLFPFTPPIPEVKEMRGFNNAQIGKLLLPPDLASQWDTNFELQQRYKQGLETPNARNYGIWMYQDHIADSNNLLDGFLRSDMLVRGFRMVFHDPSNVNGRGPSARATKKGNAQLNNMRKVTVPSIAYIATLVRFALDSAPTFSPGGAHGTFNYQAFYTSMIDLLSMTQLNAFRENLLTWWNQQVFPFQDPDQADDEDTVHAQMLAQIAASAQSFFS</sequence>
<comment type="caution">
    <text evidence="2">The sequence shown here is derived from an EMBL/GenBank/DDBJ whole genome shotgun (WGS) entry which is preliminary data.</text>
</comment>
<dbReference type="InterPro" id="IPR046521">
    <property type="entry name" value="DUF6698"/>
</dbReference>
<feature type="compositionally biased region" description="Low complexity" evidence="1">
    <location>
        <begin position="1"/>
        <end position="19"/>
    </location>
</feature>
<dbReference type="Pfam" id="PF20414">
    <property type="entry name" value="DUF6698"/>
    <property type="match status" value="1"/>
</dbReference>
<gene>
    <name evidence="2" type="ORF">Clacol_009127</name>
</gene>
<reference evidence="2" key="1">
    <citation type="submission" date="2021-10" db="EMBL/GenBank/DDBJ databases">
        <title>De novo Genome Assembly of Clathrus columnatus (Basidiomycota, Fungi) Using Illumina and Nanopore Sequence Data.</title>
        <authorList>
            <person name="Ogiso-Tanaka E."/>
            <person name="Itagaki H."/>
            <person name="Hosoya T."/>
            <person name="Hosaka K."/>
        </authorList>
    </citation>
    <scope>NUCLEOTIDE SEQUENCE</scope>
    <source>
        <strain evidence="2">MO-923</strain>
    </source>
</reference>
<feature type="compositionally biased region" description="Low complexity" evidence="1">
    <location>
        <begin position="66"/>
        <end position="79"/>
    </location>
</feature>
<feature type="compositionally biased region" description="Polar residues" evidence="1">
    <location>
        <begin position="80"/>
        <end position="91"/>
    </location>
</feature>
<proteinExistence type="predicted"/>
<dbReference type="Proteomes" id="UP001050691">
    <property type="component" value="Unassembled WGS sequence"/>
</dbReference>
<evidence type="ECO:0000313" key="2">
    <source>
        <dbReference type="EMBL" id="GJJ14859.1"/>
    </source>
</evidence>
<protein>
    <submittedName>
        <fullName evidence="2">Uncharacterized protein</fullName>
    </submittedName>
</protein>
<dbReference type="EMBL" id="BPWL01000010">
    <property type="protein sequence ID" value="GJJ14859.1"/>
    <property type="molecule type" value="Genomic_DNA"/>
</dbReference>